<organism evidence="2 3">
    <name type="scientific">Quillaja saponaria</name>
    <name type="common">Soap bark tree</name>
    <dbReference type="NCBI Taxonomy" id="32244"/>
    <lineage>
        <taxon>Eukaryota</taxon>
        <taxon>Viridiplantae</taxon>
        <taxon>Streptophyta</taxon>
        <taxon>Embryophyta</taxon>
        <taxon>Tracheophyta</taxon>
        <taxon>Spermatophyta</taxon>
        <taxon>Magnoliopsida</taxon>
        <taxon>eudicotyledons</taxon>
        <taxon>Gunneridae</taxon>
        <taxon>Pentapetalae</taxon>
        <taxon>rosids</taxon>
        <taxon>fabids</taxon>
        <taxon>Fabales</taxon>
        <taxon>Quillajaceae</taxon>
        <taxon>Quillaja</taxon>
    </lineage>
</organism>
<reference evidence="2" key="1">
    <citation type="journal article" date="2023" name="Science">
        <title>Elucidation of the pathway for biosynthesis of saponin adjuvants from the soapbark tree.</title>
        <authorList>
            <person name="Reed J."/>
            <person name="Orme A."/>
            <person name="El-Demerdash A."/>
            <person name="Owen C."/>
            <person name="Martin L.B.B."/>
            <person name="Misra R.C."/>
            <person name="Kikuchi S."/>
            <person name="Rejzek M."/>
            <person name="Martin A.C."/>
            <person name="Harkess A."/>
            <person name="Leebens-Mack J."/>
            <person name="Louveau T."/>
            <person name="Stephenson M.J."/>
            <person name="Osbourn A."/>
        </authorList>
    </citation>
    <scope>NUCLEOTIDE SEQUENCE</scope>
    <source>
        <strain evidence="2">S10</strain>
    </source>
</reference>
<dbReference type="PANTHER" id="PTHR38390">
    <property type="entry name" value="OS01G0103900 PROTEIN"/>
    <property type="match status" value="1"/>
</dbReference>
<proteinExistence type="predicted"/>
<feature type="region of interest" description="Disordered" evidence="1">
    <location>
        <begin position="523"/>
        <end position="542"/>
    </location>
</feature>
<protein>
    <submittedName>
        <fullName evidence="2">Sperm protamine like</fullName>
    </submittedName>
</protein>
<dbReference type="EMBL" id="JARAOO010000009">
    <property type="protein sequence ID" value="KAJ7957142.1"/>
    <property type="molecule type" value="Genomic_DNA"/>
</dbReference>
<name>A0AAD7LFQ0_QUISA</name>
<evidence type="ECO:0000313" key="2">
    <source>
        <dbReference type="EMBL" id="KAJ7957142.1"/>
    </source>
</evidence>
<dbReference type="Proteomes" id="UP001163823">
    <property type="component" value="Chromosome 9"/>
</dbReference>
<evidence type="ECO:0000313" key="3">
    <source>
        <dbReference type="Proteomes" id="UP001163823"/>
    </source>
</evidence>
<dbReference type="AlphaFoldDB" id="A0AAD7LFQ0"/>
<sequence length="621" mass="69543">MPYQSPSSSSSSKSDSLRDRIGLCYVFRDRFSSSDELKVAYRPRGNFNLRDFHHAVNNLPADAFMPDNQNDFDVVISNVLSDQVLYSWEGKDIERKVIVMCSRLPEDVDSVMQRALMDAAEKCVSVEFLIFQSKSSHLTDMRENINNFRRCISHLENCSFHTYIQDIRVLQSLVKGWLKDLKDDMEESLQACITFKDNLVGSVNHIFCNLVVPVNQIIDGFNARQTCRCHGIPLEEIVTNRSTRLSCPVTNHDLQTCDVIEDSVEVGEKIILFLPSLSNPAKPQRMTSPIVLNVIERTNLRSLSEGLMMGASYILIPSPCHETDATSDDTNLSDLNAQLFQGLCSALHSLDQGLVCSVDCNIETMRETNFHCYYILQPSDNGPMLLRRLAGSEEVLRVPDNHLVGSSVNKEIENSVQASLLKIDLIDYDPLLHERGFHQKLNSLVKESLLFGSILPKLEEASSGPNSSDPPSSKVIVRSNAAIDVIVVEEQTPSLDPTPQEDKTMACIAEEWEQLVVNEAPKMSSPSSISKPKLENSCLSPPDIGRQLDVETSKILERLEVPKQLKTKMVSPIATKSCMTETPLPTKKALIPFQSVHATDQALSGSQLMKPNFQRLKRKYK</sequence>
<keyword evidence="3" id="KW-1185">Reference proteome</keyword>
<evidence type="ECO:0000256" key="1">
    <source>
        <dbReference type="SAM" id="MobiDB-lite"/>
    </source>
</evidence>
<comment type="caution">
    <text evidence="2">The sequence shown here is derived from an EMBL/GenBank/DDBJ whole genome shotgun (WGS) entry which is preliminary data.</text>
</comment>
<gene>
    <name evidence="2" type="ORF">O6P43_023478</name>
</gene>
<accession>A0AAD7LFQ0</accession>
<dbReference type="PANTHER" id="PTHR38390:SF2">
    <property type="entry name" value="OS01G0103900 PROTEIN"/>
    <property type="match status" value="1"/>
</dbReference>
<dbReference type="KEGG" id="qsa:O6P43_023478"/>